<dbReference type="EMBL" id="CP022118">
    <property type="protein sequence ID" value="ASG19236.1"/>
    <property type="molecule type" value="Genomic_DNA"/>
</dbReference>
<accession>A0A241PXN4</accession>
<evidence type="ECO:0000313" key="1">
    <source>
        <dbReference type="EMBL" id="ASG19236.1"/>
    </source>
</evidence>
<protein>
    <submittedName>
        <fullName evidence="1">Uncharacterized protein</fullName>
    </submittedName>
</protein>
<proteinExistence type="predicted"/>
<dbReference type="RefSeq" id="WP_088731626.1">
    <property type="nucleotide sequence ID" value="NZ_CP022118.1"/>
</dbReference>
<evidence type="ECO:0000313" key="2">
    <source>
        <dbReference type="Proteomes" id="UP000197157"/>
    </source>
</evidence>
<dbReference type="AlphaFoldDB" id="A0A241PXN4"/>
<reference evidence="1 2" key="1">
    <citation type="submission" date="2017-06" db="EMBL/GenBank/DDBJ databases">
        <title>Salmonella reference genomes for public health.</title>
        <authorList>
            <person name="Robertson J."/>
            <person name="Yoshida C."/>
            <person name="Gurnik S."/>
            <person name="Nash J."/>
        </authorList>
    </citation>
    <scope>NUCLEOTIDE SEQUENCE [LARGE SCALE GENOMIC DNA]</scope>
    <source>
        <strain evidence="1 2">S-1643</strain>
        <plasmid evidence="2">Plasmid unnamed1</plasmid>
    </source>
</reference>
<name>A0A241PXN4_SALET</name>
<organism evidence="1 2">
    <name type="scientific">Salmonella enterica subsp. enterica serovar Macclesfield str. S-1643</name>
    <dbReference type="NCBI Taxonomy" id="1242107"/>
    <lineage>
        <taxon>Bacteria</taxon>
        <taxon>Pseudomonadati</taxon>
        <taxon>Pseudomonadota</taxon>
        <taxon>Gammaproteobacteria</taxon>
        <taxon>Enterobacterales</taxon>
        <taxon>Enterobacteriaceae</taxon>
        <taxon>Salmonella</taxon>
    </lineage>
</organism>
<geneLocation type="plasmid" evidence="1">
    <name>unnamed1</name>
</geneLocation>
<dbReference type="Proteomes" id="UP000197157">
    <property type="component" value="Plasmid unnamed1"/>
</dbReference>
<sequence length="89" mass="10185">MHKNNELYICRVCGAGQLEAPWGDDGESPTYGICDCCGVEFGYEDATLQGIKKYRKKWLEGGAKWCHKKSEPKNWSVEEQLSHIPMKYL</sequence>
<gene>
    <name evidence="1" type="ORF">LFZ25_26045</name>
</gene>
<keyword evidence="1" id="KW-0614">Plasmid</keyword>